<feature type="domain" description="DUF7967" evidence="2">
    <location>
        <begin position="1"/>
        <end position="90"/>
    </location>
</feature>
<dbReference type="AlphaFoldDB" id="A0A4V5ZPC4"/>
<evidence type="ECO:0000313" key="3">
    <source>
        <dbReference type="EMBL" id="TKR28173.1"/>
    </source>
</evidence>
<name>A0A4V5ZPC4_9EURY</name>
<comment type="caution">
    <text evidence="3">The sequence shown here is derived from an EMBL/GenBank/DDBJ whole genome shotgun (WGS) entry which is preliminary data.</text>
</comment>
<protein>
    <recommendedName>
        <fullName evidence="2">DUF7967 domain-containing protein</fullName>
    </recommendedName>
</protein>
<reference evidence="3 4" key="1">
    <citation type="submission" date="2019-04" db="EMBL/GenBank/DDBJ databases">
        <title>Natronomonas sp. F20-122 a newhaloarchaeon isolated from a saline saltern of Isla Bacuta, Huelva, Spain.</title>
        <authorList>
            <person name="Duran-Viseras A."/>
            <person name="Sanchez-Porro C."/>
            <person name="Ventosa A."/>
        </authorList>
    </citation>
    <scope>NUCLEOTIDE SEQUENCE [LARGE SCALE GENOMIC DNA]</scope>
    <source>
        <strain evidence="3 4">F20-122</strain>
    </source>
</reference>
<keyword evidence="4" id="KW-1185">Reference proteome</keyword>
<dbReference type="EMBL" id="QKNX01000001">
    <property type="protein sequence ID" value="TKR28173.1"/>
    <property type="molecule type" value="Genomic_DNA"/>
</dbReference>
<dbReference type="Pfam" id="PF25921">
    <property type="entry name" value="DUF7967"/>
    <property type="match status" value="1"/>
</dbReference>
<proteinExistence type="predicted"/>
<evidence type="ECO:0000259" key="2">
    <source>
        <dbReference type="Pfam" id="PF25921"/>
    </source>
</evidence>
<evidence type="ECO:0000256" key="1">
    <source>
        <dbReference type="SAM" id="MobiDB-lite"/>
    </source>
</evidence>
<gene>
    <name evidence="3" type="ORF">DM868_03590</name>
</gene>
<feature type="compositionally biased region" description="Polar residues" evidence="1">
    <location>
        <begin position="45"/>
        <end position="62"/>
    </location>
</feature>
<dbReference type="Proteomes" id="UP000308037">
    <property type="component" value="Unassembled WGS sequence"/>
</dbReference>
<evidence type="ECO:0000313" key="4">
    <source>
        <dbReference type="Proteomes" id="UP000308037"/>
    </source>
</evidence>
<dbReference type="RefSeq" id="WP_137275473.1">
    <property type="nucleotide sequence ID" value="NZ_QKNX01000001.1"/>
</dbReference>
<dbReference type="OrthoDB" id="197006at2157"/>
<sequence>MTETTRVWMVERTYSDDEQNLIILTYATLDGRRYFRKERALTSFTGDSRTTPASLDVDTSNLGDVDEPETRQRYADEAARMAEKYDPDETL</sequence>
<dbReference type="InterPro" id="IPR058273">
    <property type="entry name" value="DUF7967"/>
</dbReference>
<accession>A0A4V5ZPC4</accession>
<organism evidence="3 4">
    <name type="scientific">Natronomonas salsuginis</name>
    <dbReference type="NCBI Taxonomy" id="2217661"/>
    <lineage>
        <taxon>Archaea</taxon>
        <taxon>Methanobacteriati</taxon>
        <taxon>Methanobacteriota</taxon>
        <taxon>Stenosarchaea group</taxon>
        <taxon>Halobacteria</taxon>
        <taxon>Halobacteriales</taxon>
        <taxon>Natronomonadaceae</taxon>
        <taxon>Natronomonas</taxon>
    </lineage>
</organism>
<feature type="region of interest" description="Disordered" evidence="1">
    <location>
        <begin position="45"/>
        <end position="71"/>
    </location>
</feature>